<dbReference type="GO" id="GO:0046872">
    <property type="term" value="F:metal ion binding"/>
    <property type="evidence" value="ECO:0007669"/>
    <property type="project" value="UniProtKB-KW"/>
</dbReference>
<keyword evidence="2" id="KW-0479">Metal-binding</keyword>
<evidence type="ECO:0000313" key="5">
    <source>
        <dbReference type="Proteomes" id="UP001162156"/>
    </source>
</evidence>
<dbReference type="InterPro" id="IPR027806">
    <property type="entry name" value="HARBI1_dom"/>
</dbReference>
<reference evidence="4" key="1">
    <citation type="journal article" date="2023" name="Insect Mol. Biol.">
        <title>Genome sequencing provides insights into the evolution of gene families encoding plant cell wall-degrading enzymes in longhorned beetles.</title>
        <authorList>
            <person name="Shin N.R."/>
            <person name="Okamura Y."/>
            <person name="Kirsch R."/>
            <person name="Pauchet Y."/>
        </authorList>
    </citation>
    <scope>NUCLEOTIDE SEQUENCE</scope>
    <source>
        <strain evidence="4">RBIC_L_NR</strain>
    </source>
</reference>
<feature type="domain" description="DDE Tnp4" evidence="3">
    <location>
        <begin position="33"/>
        <end position="116"/>
    </location>
</feature>
<comment type="caution">
    <text evidence="4">The sequence shown here is derived from an EMBL/GenBank/DDBJ whole genome shotgun (WGS) entry which is preliminary data.</text>
</comment>
<evidence type="ECO:0000256" key="2">
    <source>
        <dbReference type="ARBA" id="ARBA00022723"/>
    </source>
</evidence>
<evidence type="ECO:0000313" key="4">
    <source>
        <dbReference type="EMBL" id="KAJ8928084.1"/>
    </source>
</evidence>
<comment type="cofactor">
    <cofactor evidence="1">
        <name>a divalent metal cation</name>
        <dbReference type="ChEBI" id="CHEBI:60240"/>
    </cofactor>
</comment>
<dbReference type="EMBL" id="JANEYF010005473">
    <property type="protein sequence ID" value="KAJ8928084.1"/>
    <property type="molecule type" value="Genomic_DNA"/>
</dbReference>
<dbReference type="Proteomes" id="UP001162156">
    <property type="component" value="Unassembled WGS sequence"/>
</dbReference>
<evidence type="ECO:0000259" key="3">
    <source>
        <dbReference type="Pfam" id="PF13359"/>
    </source>
</evidence>
<accession>A0AAV8WNS1</accession>
<organism evidence="4 5">
    <name type="scientific">Rhamnusium bicolor</name>
    <dbReference type="NCBI Taxonomy" id="1586634"/>
    <lineage>
        <taxon>Eukaryota</taxon>
        <taxon>Metazoa</taxon>
        <taxon>Ecdysozoa</taxon>
        <taxon>Arthropoda</taxon>
        <taxon>Hexapoda</taxon>
        <taxon>Insecta</taxon>
        <taxon>Pterygota</taxon>
        <taxon>Neoptera</taxon>
        <taxon>Endopterygota</taxon>
        <taxon>Coleoptera</taxon>
        <taxon>Polyphaga</taxon>
        <taxon>Cucujiformia</taxon>
        <taxon>Chrysomeloidea</taxon>
        <taxon>Cerambycidae</taxon>
        <taxon>Lepturinae</taxon>
        <taxon>Rhagiini</taxon>
        <taxon>Rhamnusium</taxon>
    </lineage>
</organism>
<protein>
    <recommendedName>
        <fullName evidence="3">DDE Tnp4 domain-containing protein</fullName>
    </recommendedName>
</protein>
<gene>
    <name evidence="4" type="ORF">NQ314_019382</name>
</gene>
<dbReference type="AlphaFoldDB" id="A0AAV8WNS1"/>
<sequence length="141" mass="16360">MEEFLKTPLGDKMLKEKTLLLPEPSALNNVGPTLPYVIVGDEAFQLSTYMLRPFPRSRGKLTREKRVFNYRLSRARRVIKNVFGILVAKWCIFRKPIYASLETTRKIIQAAVVLHNFLRRKDAHETPHNRMCFTPNLGQSC</sequence>
<name>A0AAV8WNS1_9CUCU</name>
<dbReference type="Pfam" id="PF13359">
    <property type="entry name" value="DDE_Tnp_4"/>
    <property type="match status" value="1"/>
</dbReference>
<proteinExistence type="predicted"/>
<evidence type="ECO:0000256" key="1">
    <source>
        <dbReference type="ARBA" id="ARBA00001968"/>
    </source>
</evidence>
<keyword evidence="5" id="KW-1185">Reference proteome</keyword>